<sequence length="246" mass="27823">MCQKCTPFYLAEAPQEMQDAIAHLNTLSRAIDEASRLCIKIEDGYREAGVVYHCTQLSARWPANFPQSKLDKLKETFDISSLAGYDAIFNPLHNIFSSIVELRATYLRFGGTPEQMCERAKKLEDTFKVLSVQLNGIRTAMELRIDDADALFELSRAMYETDDWGVRCAWHDPAGDDPVLNPVPFRLGEEWRLFRAWVVSLPETATAILAGRTLDEVALGMLYAEDEGFEDGDDSPKRRGVSWLSF</sequence>
<keyword evidence="2" id="KW-1185">Reference proteome</keyword>
<protein>
    <submittedName>
        <fullName evidence="1">Uncharacterized protein</fullName>
    </submittedName>
</protein>
<dbReference type="OrthoDB" id="3799366at2759"/>
<dbReference type="Proteomes" id="UP000799777">
    <property type="component" value="Unassembled WGS sequence"/>
</dbReference>
<evidence type="ECO:0000313" key="1">
    <source>
        <dbReference type="EMBL" id="KAF2030972.1"/>
    </source>
</evidence>
<dbReference type="EMBL" id="ML978185">
    <property type="protein sequence ID" value="KAF2030972.1"/>
    <property type="molecule type" value="Genomic_DNA"/>
</dbReference>
<organism evidence="1 2">
    <name type="scientific">Setomelanomma holmii</name>
    <dbReference type="NCBI Taxonomy" id="210430"/>
    <lineage>
        <taxon>Eukaryota</taxon>
        <taxon>Fungi</taxon>
        <taxon>Dikarya</taxon>
        <taxon>Ascomycota</taxon>
        <taxon>Pezizomycotina</taxon>
        <taxon>Dothideomycetes</taxon>
        <taxon>Pleosporomycetidae</taxon>
        <taxon>Pleosporales</taxon>
        <taxon>Pleosporineae</taxon>
        <taxon>Phaeosphaeriaceae</taxon>
        <taxon>Setomelanomma</taxon>
    </lineage>
</organism>
<name>A0A9P4HBE1_9PLEO</name>
<reference evidence="1" key="1">
    <citation type="journal article" date="2020" name="Stud. Mycol.">
        <title>101 Dothideomycetes genomes: a test case for predicting lifestyles and emergence of pathogens.</title>
        <authorList>
            <person name="Haridas S."/>
            <person name="Albert R."/>
            <person name="Binder M."/>
            <person name="Bloem J."/>
            <person name="Labutti K."/>
            <person name="Salamov A."/>
            <person name="Andreopoulos B."/>
            <person name="Baker S."/>
            <person name="Barry K."/>
            <person name="Bills G."/>
            <person name="Bluhm B."/>
            <person name="Cannon C."/>
            <person name="Castanera R."/>
            <person name="Culley D."/>
            <person name="Daum C."/>
            <person name="Ezra D."/>
            <person name="Gonzalez J."/>
            <person name="Henrissat B."/>
            <person name="Kuo A."/>
            <person name="Liang C."/>
            <person name="Lipzen A."/>
            <person name="Lutzoni F."/>
            <person name="Magnuson J."/>
            <person name="Mondo S."/>
            <person name="Nolan M."/>
            <person name="Ohm R."/>
            <person name="Pangilinan J."/>
            <person name="Park H.-J."/>
            <person name="Ramirez L."/>
            <person name="Alfaro M."/>
            <person name="Sun H."/>
            <person name="Tritt A."/>
            <person name="Yoshinaga Y."/>
            <person name="Zwiers L.-H."/>
            <person name="Turgeon B."/>
            <person name="Goodwin S."/>
            <person name="Spatafora J."/>
            <person name="Crous P."/>
            <person name="Grigoriev I."/>
        </authorList>
    </citation>
    <scope>NUCLEOTIDE SEQUENCE</scope>
    <source>
        <strain evidence="1">CBS 110217</strain>
    </source>
</reference>
<dbReference type="AlphaFoldDB" id="A0A9P4HBE1"/>
<gene>
    <name evidence="1" type="ORF">EK21DRAFT_88495</name>
</gene>
<proteinExistence type="predicted"/>
<accession>A0A9P4HBE1</accession>
<comment type="caution">
    <text evidence="1">The sequence shown here is derived from an EMBL/GenBank/DDBJ whole genome shotgun (WGS) entry which is preliminary data.</text>
</comment>
<evidence type="ECO:0000313" key="2">
    <source>
        <dbReference type="Proteomes" id="UP000799777"/>
    </source>
</evidence>